<organism evidence="2 3">
    <name type="scientific">Verruconis gallopava</name>
    <dbReference type="NCBI Taxonomy" id="253628"/>
    <lineage>
        <taxon>Eukaryota</taxon>
        <taxon>Fungi</taxon>
        <taxon>Dikarya</taxon>
        <taxon>Ascomycota</taxon>
        <taxon>Pezizomycotina</taxon>
        <taxon>Dothideomycetes</taxon>
        <taxon>Pleosporomycetidae</taxon>
        <taxon>Venturiales</taxon>
        <taxon>Sympoventuriaceae</taxon>
        <taxon>Verruconis</taxon>
    </lineage>
</organism>
<name>A0A0D2A3G8_9PEZI</name>
<protein>
    <recommendedName>
        <fullName evidence="4">MARVEL domain-containing protein</fullName>
    </recommendedName>
</protein>
<sequence>MSIRKVLESQPFLIAANVLAGILSIVVIGLVADNLAWLRTADAKTGVSTIGFNITVNNTETFDTARVAHLPVDVRTGSYWLMLAAGIGGFIDAVLLGAMQCWRRLKNASLQVEHGETYDRNLKPQTPLSIFIAVFALCRSLAATIYAFHEWAASGTFTPQEYLPLTSNDRYDRDFFTPDAWNCQYEDYVLQNSEQNRLQNLCQEGTAARTVTLAVCVLYAFVAYGVIYRAYKRRQNAKRSVQFRGFEGGGSGTMRSYMSDAQTVVAEGSEPKTPEK</sequence>
<dbReference type="HOGENOM" id="CLU_1009021_0_0_1"/>
<reference evidence="2 3" key="1">
    <citation type="submission" date="2015-01" db="EMBL/GenBank/DDBJ databases">
        <title>The Genome Sequence of Ochroconis gallopava CBS43764.</title>
        <authorList>
            <consortium name="The Broad Institute Genomics Platform"/>
            <person name="Cuomo C."/>
            <person name="de Hoog S."/>
            <person name="Gorbushina A."/>
            <person name="Stielow B."/>
            <person name="Teixiera M."/>
            <person name="Abouelleil A."/>
            <person name="Chapman S.B."/>
            <person name="Priest M."/>
            <person name="Young S.K."/>
            <person name="Wortman J."/>
            <person name="Nusbaum C."/>
            <person name="Birren B."/>
        </authorList>
    </citation>
    <scope>NUCLEOTIDE SEQUENCE [LARGE SCALE GENOMIC DNA]</scope>
    <source>
        <strain evidence="2 3">CBS 43764</strain>
    </source>
</reference>
<dbReference type="Proteomes" id="UP000053259">
    <property type="component" value="Unassembled WGS sequence"/>
</dbReference>
<evidence type="ECO:0000313" key="3">
    <source>
        <dbReference type="Proteomes" id="UP000053259"/>
    </source>
</evidence>
<feature type="transmembrane region" description="Helical" evidence="1">
    <location>
        <begin position="12"/>
        <end position="32"/>
    </location>
</feature>
<keyword evidence="3" id="KW-1185">Reference proteome</keyword>
<keyword evidence="1" id="KW-0472">Membrane</keyword>
<dbReference type="EMBL" id="KN847555">
    <property type="protein sequence ID" value="KIW01367.1"/>
    <property type="molecule type" value="Genomic_DNA"/>
</dbReference>
<accession>A0A0D2A3G8</accession>
<dbReference type="VEuPathDB" id="FungiDB:PV09_07136"/>
<evidence type="ECO:0000313" key="2">
    <source>
        <dbReference type="EMBL" id="KIW01368.1"/>
    </source>
</evidence>
<dbReference type="RefSeq" id="XP_016211237.1">
    <property type="nucleotide sequence ID" value="XM_016360865.1"/>
</dbReference>
<proteinExistence type="predicted"/>
<evidence type="ECO:0008006" key="4">
    <source>
        <dbReference type="Google" id="ProtNLM"/>
    </source>
</evidence>
<dbReference type="EMBL" id="KN847555">
    <property type="protein sequence ID" value="KIW01368.1"/>
    <property type="molecule type" value="Genomic_DNA"/>
</dbReference>
<keyword evidence="1" id="KW-0812">Transmembrane</keyword>
<dbReference type="AlphaFoldDB" id="A0A0D2A3G8"/>
<dbReference type="RefSeq" id="XP_016211236.1">
    <property type="nucleotide sequence ID" value="XM_016360864.1"/>
</dbReference>
<gene>
    <name evidence="2" type="ORF">PV09_07136</name>
</gene>
<keyword evidence="1" id="KW-1133">Transmembrane helix</keyword>
<evidence type="ECO:0000256" key="1">
    <source>
        <dbReference type="SAM" id="Phobius"/>
    </source>
</evidence>
<dbReference type="OrthoDB" id="3915281at2759"/>
<feature type="transmembrane region" description="Helical" evidence="1">
    <location>
        <begin position="211"/>
        <end position="231"/>
    </location>
</feature>
<dbReference type="GeneID" id="27315109"/>
<feature type="transmembrane region" description="Helical" evidence="1">
    <location>
        <begin position="79"/>
        <end position="99"/>
    </location>
</feature>
<feature type="transmembrane region" description="Helical" evidence="1">
    <location>
        <begin position="128"/>
        <end position="148"/>
    </location>
</feature>